<dbReference type="Pfam" id="PF22567">
    <property type="entry name" value="UBA_9"/>
    <property type="match status" value="1"/>
</dbReference>
<dbReference type="Proteomes" id="UP001591681">
    <property type="component" value="Unassembled WGS sequence"/>
</dbReference>
<dbReference type="InterPro" id="IPR015940">
    <property type="entry name" value="UBA"/>
</dbReference>
<feature type="region of interest" description="Disordered" evidence="9">
    <location>
        <begin position="94"/>
        <end position="144"/>
    </location>
</feature>
<dbReference type="InterPro" id="IPR042575">
    <property type="entry name" value="UBAP1_C"/>
</dbReference>
<dbReference type="GO" id="GO:0015031">
    <property type="term" value="P:protein transport"/>
    <property type="evidence" value="ECO:0007669"/>
    <property type="project" value="UniProtKB-KW"/>
</dbReference>
<feature type="compositionally biased region" description="Low complexity" evidence="9">
    <location>
        <begin position="213"/>
        <end position="222"/>
    </location>
</feature>
<reference evidence="12 13" key="1">
    <citation type="submission" date="2024-09" db="EMBL/GenBank/DDBJ databases">
        <title>A chromosome-level genome assembly of Gray's grenadier anchovy, Coilia grayii.</title>
        <authorList>
            <person name="Fu Z."/>
        </authorList>
    </citation>
    <scope>NUCLEOTIDE SEQUENCE [LARGE SCALE GENOMIC DNA]</scope>
    <source>
        <strain evidence="12">G4</strain>
        <tissue evidence="12">Muscle</tissue>
    </source>
</reference>
<keyword evidence="4" id="KW-0963">Cytoplasm</keyword>
<dbReference type="PROSITE" id="PS51497">
    <property type="entry name" value="UMA"/>
    <property type="match status" value="1"/>
</dbReference>
<accession>A0ABD1KK81</accession>
<dbReference type="Gene3D" id="1.20.120.1920">
    <property type="entry name" value="UBAP1 SOUBA domain"/>
    <property type="match status" value="1"/>
</dbReference>
<keyword evidence="6" id="KW-0967">Endosome</keyword>
<feature type="compositionally biased region" description="Low complexity" evidence="9">
    <location>
        <begin position="98"/>
        <end position="120"/>
    </location>
</feature>
<keyword evidence="13" id="KW-1185">Reference proteome</keyword>
<organism evidence="12 13">
    <name type="scientific">Coilia grayii</name>
    <name type="common">Gray's grenadier anchovy</name>
    <dbReference type="NCBI Taxonomy" id="363190"/>
    <lineage>
        <taxon>Eukaryota</taxon>
        <taxon>Metazoa</taxon>
        <taxon>Chordata</taxon>
        <taxon>Craniata</taxon>
        <taxon>Vertebrata</taxon>
        <taxon>Euteleostomi</taxon>
        <taxon>Actinopterygii</taxon>
        <taxon>Neopterygii</taxon>
        <taxon>Teleostei</taxon>
        <taxon>Clupei</taxon>
        <taxon>Clupeiformes</taxon>
        <taxon>Clupeoidei</taxon>
        <taxon>Engraulidae</taxon>
        <taxon>Coilinae</taxon>
        <taxon>Coilia</taxon>
    </lineage>
</organism>
<dbReference type="GO" id="GO:0005768">
    <property type="term" value="C:endosome"/>
    <property type="evidence" value="ECO:0007669"/>
    <property type="project" value="UniProtKB-SubCell"/>
</dbReference>
<sequence>MKCSRKNILQARITPHSSAFNDLSSPNSLGPISYLDDVPFKLNDKFRCPAKVGLPIGFCLPDCGTLLADMQYDFSLERRTVSWGEELARARAAEAEAAEAAAHSQSEQEAQAASAQDSDSGLTGSKRARPSEEQEPPLPPALNPVLAGLRHNAILTPLPAPSMGTANASGRPPHSPPSHSLNLADFEREEDPFDKLELKTLDDKEELRSILQAQPQTQTESPAPTPAPAPLPTSVPTVDPRRSCTPPLQSKAGLFHKPNGLVALLDLERVAGGFGVGGRMDAERPCNIRSLTFPKLSDPGDSPTDAGPLHSSGYSPGPPRPPVPNGNPPSLQKTVPLSFSHNTLAQEPATHMHNNGTTKQCAPVSGTGPAALPCGGALLSLSPAERQCVETIVSMGYSYEGVLRAMQRQGQNVEQVLDYLFIHSRLCERGFDASAVEECLEMYQCSEEKALEFLQLMSRFREMGFEQDAIKEVLLVHNNDQDKALEDLMARATTAS</sequence>
<dbReference type="AlphaFoldDB" id="A0ABD1KK81"/>
<dbReference type="InterPro" id="IPR009060">
    <property type="entry name" value="UBA-like_sf"/>
</dbReference>
<dbReference type="PANTHER" id="PTHR15960">
    <property type="entry name" value="LD44032P"/>
    <property type="match status" value="1"/>
</dbReference>
<evidence type="ECO:0000259" key="10">
    <source>
        <dbReference type="PROSITE" id="PS50030"/>
    </source>
</evidence>
<dbReference type="PANTHER" id="PTHR15960:SF2">
    <property type="entry name" value="UBIQUITIN-ASSOCIATED PROTEIN 1"/>
    <property type="match status" value="1"/>
</dbReference>
<dbReference type="CDD" id="cd14316">
    <property type="entry name" value="UBA2_UBAP1_like"/>
    <property type="match status" value="1"/>
</dbReference>
<evidence type="ECO:0000256" key="6">
    <source>
        <dbReference type="ARBA" id="ARBA00022753"/>
    </source>
</evidence>
<dbReference type="GO" id="GO:0005829">
    <property type="term" value="C:cytosol"/>
    <property type="evidence" value="ECO:0007669"/>
    <property type="project" value="UniProtKB-SubCell"/>
</dbReference>
<dbReference type="InterPro" id="IPR038870">
    <property type="entry name" value="UBAP1"/>
</dbReference>
<keyword evidence="7" id="KW-0653">Protein transport</keyword>
<dbReference type="EMBL" id="JBHFQA010000004">
    <property type="protein sequence ID" value="KAL2099585.1"/>
    <property type="molecule type" value="Genomic_DNA"/>
</dbReference>
<comment type="caution">
    <text evidence="12">The sequence shown here is derived from an EMBL/GenBank/DDBJ whole genome shotgun (WGS) entry which is preliminary data.</text>
</comment>
<feature type="region of interest" description="Disordered" evidence="9">
    <location>
        <begin position="213"/>
        <end position="251"/>
    </location>
</feature>
<keyword evidence="5" id="KW-0677">Repeat</keyword>
<feature type="domain" description="UBA" evidence="10">
    <location>
        <begin position="383"/>
        <end position="423"/>
    </location>
</feature>
<feature type="compositionally biased region" description="Pro residues" evidence="9">
    <location>
        <begin position="223"/>
        <end position="233"/>
    </location>
</feature>
<evidence type="ECO:0000256" key="8">
    <source>
        <dbReference type="ARBA" id="ARBA00071936"/>
    </source>
</evidence>
<proteinExistence type="predicted"/>
<keyword evidence="3" id="KW-0813">Transport</keyword>
<dbReference type="SUPFAM" id="SSF46934">
    <property type="entry name" value="UBA-like"/>
    <property type="match status" value="2"/>
</dbReference>
<dbReference type="Pfam" id="PF21267">
    <property type="entry name" value="UBAP-1_UBA2"/>
    <property type="match status" value="1"/>
</dbReference>
<feature type="compositionally biased region" description="Pro residues" evidence="9">
    <location>
        <begin position="316"/>
        <end position="327"/>
    </location>
</feature>
<dbReference type="FunFam" id="1.20.120.1920:FF:000001">
    <property type="entry name" value="Ubiquitin associated protein 1"/>
    <property type="match status" value="1"/>
</dbReference>
<evidence type="ECO:0000313" key="13">
    <source>
        <dbReference type="Proteomes" id="UP001591681"/>
    </source>
</evidence>
<feature type="domain" description="UMA" evidence="11">
    <location>
        <begin position="35"/>
        <end position="81"/>
    </location>
</feature>
<dbReference type="InterPro" id="IPR049467">
    <property type="entry name" value="UBAP-1-like_UBA2"/>
</dbReference>
<evidence type="ECO:0000256" key="5">
    <source>
        <dbReference type="ARBA" id="ARBA00022737"/>
    </source>
</evidence>
<evidence type="ECO:0000256" key="4">
    <source>
        <dbReference type="ARBA" id="ARBA00022490"/>
    </source>
</evidence>
<evidence type="ECO:0000313" key="12">
    <source>
        <dbReference type="EMBL" id="KAL2099585.1"/>
    </source>
</evidence>
<evidence type="ECO:0000256" key="9">
    <source>
        <dbReference type="SAM" id="MobiDB-lite"/>
    </source>
</evidence>
<evidence type="ECO:0000256" key="7">
    <source>
        <dbReference type="ARBA" id="ARBA00022927"/>
    </source>
</evidence>
<feature type="domain" description="UBA" evidence="10">
    <location>
        <begin position="444"/>
        <end position="491"/>
    </location>
</feature>
<gene>
    <name evidence="12" type="ORF">ACEWY4_003979</name>
</gene>
<evidence type="ECO:0000256" key="1">
    <source>
        <dbReference type="ARBA" id="ARBA00004177"/>
    </source>
</evidence>
<name>A0ABD1KK81_9TELE</name>
<feature type="region of interest" description="Disordered" evidence="9">
    <location>
        <begin position="291"/>
        <end position="335"/>
    </location>
</feature>
<dbReference type="SMART" id="SM00165">
    <property type="entry name" value="UBA"/>
    <property type="match status" value="2"/>
</dbReference>
<feature type="region of interest" description="Disordered" evidence="9">
    <location>
        <begin position="156"/>
        <end position="182"/>
    </location>
</feature>
<protein>
    <recommendedName>
        <fullName evidence="8">Ubiquitin-associated protein 1</fullName>
    </recommendedName>
</protein>
<evidence type="ECO:0000259" key="11">
    <source>
        <dbReference type="PROSITE" id="PS51497"/>
    </source>
</evidence>
<comment type="subcellular location">
    <subcellularLocation>
        <location evidence="2">Cytoplasm</location>
        <location evidence="2">Cytosol</location>
    </subcellularLocation>
    <subcellularLocation>
        <location evidence="1">Endosome</location>
    </subcellularLocation>
</comment>
<evidence type="ECO:0000256" key="2">
    <source>
        <dbReference type="ARBA" id="ARBA00004514"/>
    </source>
</evidence>
<evidence type="ECO:0000256" key="3">
    <source>
        <dbReference type="ARBA" id="ARBA00022448"/>
    </source>
</evidence>
<dbReference type="CDD" id="cd14315">
    <property type="entry name" value="UBA1_UBAP1"/>
    <property type="match status" value="1"/>
</dbReference>
<dbReference type="InterPro" id="IPR023340">
    <property type="entry name" value="UMA"/>
</dbReference>
<dbReference type="PROSITE" id="PS50030">
    <property type="entry name" value="UBA"/>
    <property type="match status" value="2"/>
</dbReference>